<evidence type="ECO:0000256" key="1">
    <source>
        <dbReference type="SAM" id="MobiDB-lite"/>
    </source>
</evidence>
<dbReference type="Proteomes" id="UP000694542">
    <property type="component" value="Chromosome 12"/>
</dbReference>
<evidence type="ECO:0000313" key="3">
    <source>
        <dbReference type="Ensembl" id="ENSCAFP00030018728.1"/>
    </source>
</evidence>
<dbReference type="Pfam" id="PF15214">
    <property type="entry name" value="PXT1"/>
    <property type="match status" value="1"/>
</dbReference>
<sequence>MKKKHDTIVCEPKELLNPSPKVTNCCKSLWVKYSFQKEYMTRLVSSQPVSAMSRNPDHSLPSQPKESSIGQNHHQEEIIHKLAMQLRNTGDSIDRRMVQEALILKNDIFWDPWVAQRFGACLWPRARSWRPGIDSHVGLPVHGACFSLPVSLPLFLSL</sequence>
<dbReference type="Ensembl" id="ENSCAFT00000100141.1">
    <property type="protein sequence ID" value="ENSCAFP00000075286.1"/>
    <property type="gene ID" value="ENSCAFG00000029723.3"/>
</dbReference>
<feature type="compositionally biased region" description="Polar residues" evidence="1">
    <location>
        <begin position="60"/>
        <end position="72"/>
    </location>
</feature>
<proteinExistence type="predicted"/>
<dbReference type="InterPro" id="IPR029186">
    <property type="entry name" value="PXT1"/>
</dbReference>
<dbReference type="PANTHER" id="PTHR40381">
    <property type="entry name" value="PEROXISOMAL TESTIS-SPECIFIC PROTEIN 1"/>
    <property type="match status" value="1"/>
</dbReference>
<reference evidence="2 5" key="1">
    <citation type="journal article" date="2005" name="Nature">
        <title>Genome sequence, comparative analysis and haplotype structure of the domestic dog.</title>
        <authorList>
            <consortium name="Broad Sequencing Platform"/>
            <person name="Lindblad-Toh K."/>
            <person name="Wade C.M."/>
            <person name="Mikkelsen T.S."/>
            <person name="Karlsson E.K."/>
            <person name="Jaffe D.B."/>
            <person name="Kamal M."/>
            <person name="Clamp M."/>
            <person name="Chang J.L."/>
            <person name="Kulbokas E.J. III"/>
            <person name="Zody M.C."/>
            <person name="Mauceli E."/>
            <person name="Xie X."/>
            <person name="Breen M."/>
            <person name="Wayne R.K."/>
            <person name="Ostrander E.A."/>
            <person name="Ponting C.P."/>
            <person name="Galibert F."/>
            <person name="Smith D.R."/>
            <person name="DeJong P.J."/>
            <person name="Kirkness E."/>
            <person name="Alvarez P."/>
            <person name="Biagi T."/>
            <person name="Brockman W."/>
            <person name="Butler J."/>
            <person name="Chin C.W."/>
            <person name="Cook A."/>
            <person name="Cuff J."/>
            <person name="Daly M.J."/>
            <person name="DeCaprio D."/>
            <person name="Gnerre S."/>
            <person name="Grabherr M."/>
            <person name="Kellis M."/>
            <person name="Kleber M."/>
            <person name="Bardeleben C."/>
            <person name="Goodstadt L."/>
            <person name="Heger A."/>
            <person name="Hitte C."/>
            <person name="Kim L."/>
            <person name="Koepfli K.P."/>
            <person name="Parker H.G."/>
            <person name="Pollinger J.P."/>
            <person name="Searle S.M."/>
            <person name="Sutter N.B."/>
            <person name="Thomas R."/>
            <person name="Webber C."/>
            <person name="Baldwin J."/>
            <person name="Abebe A."/>
            <person name="Abouelleil A."/>
            <person name="Aftuck L."/>
            <person name="Ait-Zahra M."/>
            <person name="Aldredge T."/>
            <person name="Allen N."/>
            <person name="An P."/>
            <person name="Anderson S."/>
            <person name="Antoine C."/>
            <person name="Arachchi H."/>
            <person name="Aslam A."/>
            <person name="Ayotte L."/>
            <person name="Bachantsang P."/>
            <person name="Barry A."/>
            <person name="Bayul T."/>
            <person name="Benamara M."/>
            <person name="Berlin A."/>
            <person name="Bessette D."/>
            <person name="Blitshteyn B."/>
            <person name="Bloom T."/>
            <person name="Blye J."/>
            <person name="Boguslavskiy L."/>
            <person name="Bonnet C."/>
            <person name="Boukhgalter B."/>
            <person name="Brown A."/>
            <person name="Cahill P."/>
            <person name="Calixte N."/>
            <person name="Camarata J."/>
            <person name="Cheshatsang Y."/>
            <person name="Chu J."/>
            <person name="Citroen M."/>
            <person name="Collymore A."/>
            <person name="Cooke P."/>
            <person name="Dawoe T."/>
            <person name="Daza R."/>
            <person name="Decktor K."/>
            <person name="DeGray S."/>
            <person name="Dhargay N."/>
            <person name="Dooley K."/>
            <person name="Dooley K."/>
            <person name="Dorje P."/>
            <person name="Dorjee K."/>
            <person name="Dorris L."/>
            <person name="Duffey N."/>
            <person name="Dupes A."/>
            <person name="Egbiremolen O."/>
            <person name="Elong R."/>
            <person name="Falk J."/>
            <person name="Farina A."/>
            <person name="Faro S."/>
            <person name="Ferguson D."/>
            <person name="Ferreira P."/>
            <person name="Fisher S."/>
            <person name="FitzGerald M."/>
            <person name="Foley K."/>
            <person name="Foley C."/>
            <person name="Franke A."/>
            <person name="Friedrich D."/>
            <person name="Gage D."/>
            <person name="Garber M."/>
            <person name="Gearin G."/>
            <person name="Giannoukos G."/>
            <person name="Goode T."/>
            <person name="Goyette A."/>
            <person name="Graham J."/>
            <person name="Grandbois E."/>
            <person name="Gyaltsen K."/>
            <person name="Hafez N."/>
            <person name="Hagopian D."/>
            <person name="Hagos B."/>
            <person name="Hall J."/>
            <person name="Healy C."/>
            <person name="Hegarty R."/>
            <person name="Honan T."/>
            <person name="Horn A."/>
            <person name="Houde N."/>
            <person name="Hughes L."/>
            <person name="Hunnicutt L."/>
            <person name="Husby M."/>
            <person name="Jester B."/>
            <person name="Jones C."/>
            <person name="Kamat A."/>
            <person name="Kanga B."/>
            <person name="Kells C."/>
            <person name="Khazanovich D."/>
            <person name="Kieu A.C."/>
            <person name="Kisner P."/>
            <person name="Kumar M."/>
            <person name="Lance K."/>
            <person name="Landers T."/>
            <person name="Lara M."/>
            <person name="Lee W."/>
            <person name="Leger J.P."/>
            <person name="Lennon N."/>
            <person name="Leuper L."/>
            <person name="LeVine S."/>
            <person name="Liu J."/>
            <person name="Liu X."/>
            <person name="Lokyitsang Y."/>
            <person name="Lokyitsang T."/>
            <person name="Lui A."/>
            <person name="Macdonald J."/>
            <person name="Major J."/>
            <person name="Marabella R."/>
            <person name="Maru K."/>
            <person name="Matthews C."/>
            <person name="McDonough S."/>
            <person name="Mehta T."/>
            <person name="Meldrim J."/>
            <person name="Melnikov A."/>
            <person name="Meneus L."/>
            <person name="Mihalev A."/>
            <person name="Mihova T."/>
            <person name="Miller K."/>
            <person name="Mittelman R."/>
            <person name="Mlenga V."/>
            <person name="Mulrain L."/>
            <person name="Munson G."/>
            <person name="Navidi A."/>
            <person name="Naylor J."/>
            <person name="Nguyen T."/>
            <person name="Nguyen N."/>
            <person name="Nguyen C."/>
            <person name="Nguyen T."/>
            <person name="Nicol R."/>
            <person name="Norbu N."/>
            <person name="Norbu C."/>
            <person name="Novod N."/>
            <person name="Nyima T."/>
            <person name="Olandt P."/>
            <person name="O'Neill B."/>
            <person name="O'Neill K."/>
            <person name="Osman S."/>
            <person name="Oyono L."/>
            <person name="Patti C."/>
            <person name="Perrin D."/>
            <person name="Phunkhang P."/>
            <person name="Pierre F."/>
            <person name="Priest M."/>
            <person name="Rachupka A."/>
            <person name="Raghuraman S."/>
            <person name="Rameau R."/>
            <person name="Ray V."/>
            <person name="Raymond C."/>
            <person name="Rege F."/>
            <person name="Rise C."/>
            <person name="Rogers J."/>
            <person name="Rogov P."/>
            <person name="Sahalie J."/>
            <person name="Settipalli S."/>
            <person name="Sharpe T."/>
            <person name="Shea T."/>
            <person name="Sheehan M."/>
            <person name="Sherpa N."/>
            <person name="Shi J."/>
            <person name="Shih D."/>
            <person name="Sloan J."/>
            <person name="Smith C."/>
            <person name="Sparrow T."/>
            <person name="Stalker J."/>
            <person name="Stange-Thomann N."/>
            <person name="Stavropoulos S."/>
            <person name="Stone C."/>
            <person name="Stone S."/>
            <person name="Sykes S."/>
            <person name="Tchuinga P."/>
            <person name="Tenzing P."/>
            <person name="Tesfaye S."/>
            <person name="Thoulutsang D."/>
            <person name="Thoulutsang Y."/>
            <person name="Topham K."/>
            <person name="Topping I."/>
            <person name="Tsamla T."/>
            <person name="Vassiliev H."/>
            <person name="Venkataraman V."/>
            <person name="Vo A."/>
            <person name="Wangchuk T."/>
            <person name="Wangdi T."/>
            <person name="Weiand M."/>
            <person name="Wilkinson J."/>
            <person name="Wilson A."/>
            <person name="Yadav S."/>
            <person name="Yang S."/>
            <person name="Yang X."/>
            <person name="Young G."/>
            <person name="Yu Q."/>
            <person name="Zainoun J."/>
            <person name="Zembek L."/>
            <person name="Zimmer A."/>
            <person name="Lander E.S."/>
        </authorList>
    </citation>
    <scope>NUCLEOTIDE SEQUENCE [LARGE SCALE GENOMIC DNA]</scope>
    <source>
        <strain evidence="2">Boxer</strain>
    </source>
</reference>
<reference evidence="4" key="2">
    <citation type="submission" date="2018-10" db="EMBL/GenBank/DDBJ databases">
        <title>De novo assembly of a Great Dane genome.</title>
        <authorList>
            <person name="Kidd J.M."/>
            <person name="Pendleton A.L."/>
            <person name="Shen F."/>
            <person name="Emery S."/>
        </authorList>
    </citation>
    <scope>NUCLEOTIDE SEQUENCE [LARGE SCALE GENOMIC DNA]</scope>
    <source>
        <strain evidence="4">Great Dane</strain>
    </source>
</reference>
<evidence type="ECO:0000313" key="4">
    <source>
        <dbReference type="Ensembl" id="ENSCAFP00040030667.1"/>
    </source>
</evidence>
<evidence type="ECO:0000313" key="5">
    <source>
        <dbReference type="Proteomes" id="UP000002254"/>
    </source>
</evidence>
<gene>
    <name evidence="4" type="primary">PXT1</name>
</gene>
<dbReference type="PANTHER" id="PTHR40381:SF1">
    <property type="entry name" value="PEROXISOMAL TESTIS-SPECIFIC PROTEIN 1"/>
    <property type="match status" value="1"/>
</dbReference>
<organism evidence="4 6">
    <name type="scientific">Canis lupus familiaris</name>
    <name type="common">Dog</name>
    <name type="synonym">Canis familiaris</name>
    <dbReference type="NCBI Taxonomy" id="9615"/>
    <lineage>
        <taxon>Eukaryota</taxon>
        <taxon>Metazoa</taxon>
        <taxon>Chordata</taxon>
        <taxon>Craniata</taxon>
        <taxon>Vertebrata</taxon>
        <taxon>Euteleostomi</taxon>
        <taxon>Mammalia</taxon>
        <taxon>Eutheria</taxon>
        <taxon>Laurasiatheria</taxon>
        <taxon>Carnivora</taxon>
        <taxon>Caniformia</taxon>
        <taxon>Canidae</taxon>
        <taxon>Canis</taxon>
    </lineage>
</organism>
<evidence type="ECO:0000313" key="6">
    <source>
        <dbReference type="Proteomes" id="UP000694542"/>
    </source>
</evidence>
<dbReference type="OrthoDB" id="9834429at2759"/>
<evidence type="ECO:0000313" key="2">
    <source>
        <dbReference type="Ensembl" id="ENSCAFP00000075286.1"/>
    </source>
</evidence>
<dbReference type="AlphaFoldDB" id="A0A8C0Z1Z0"/>
<feature type="region of interest" description="Disordered" evidence="1">
    <location>
        <begin position="48"/>
        <end position="72"/>
    </location>
</feature>
<dbReference type="Ensembl" id="ENSCAFT00040035221.1">
    <property type="protein sequence ID" value="ENSCAFP00040030667.1"/>
    <property type="gene ID" value="ENSCAFG00040019011.1"/>
</dbReference>
<protein>
    <submittedName>
        <fullName evidence="4">Peroxisomal testis enriched protein 1</fullName>
    </submittedName>
</protein>
<accession>A0A8C0Z1Z0</accession>
<name>A0A8C0Z1Z0_CANLF</name>
<reference evidence="3" key="3">
    <citation type="submission" date="2019-03" db="EMBL/GenBank/DDBJ databases">
        <authorList>
            <person name="Warren W.C."/>
            <person name="Johnson G.S."/>
        </authorList>
    </citation>
    <scope>NUCLEOTIDE SEQUENCE [LARGE SCALE GENOMIC DNA]</scope>
    <source>
        <strain evidence="3">Basenji</strain>
    </source>
</reference>
<dbReference type="Ensembl" id="ENSCAFT00030021482.1">
    <property type="protein sequence ID" value="ENSCAFP00030018728.1"/>
    <property type="gene ID" value="ENSCAFG00030011595.1"/>
</dbReference>
<reference evidence="4" key="4">
    <citation type="submission" date="2025-05" db="UniProtKB">
        <authorList>
            <consortium name="Ensembl"/>
        </authorList>
    </citation>
    <scope>IDENTIFICATION</scope>
</reference>
<dbReference type="Proteomes" id="UP000694429">
    <property type="component" value="Chromosome 12"/>
</dbReference>
<accession>A0A8P0TV39</accession>
<dbReference type="Proteomes" id="UP000002254">
    <property type="component" value="Chromosome 12"/>
</dbReference>